<dbReference type="AlphaFoldDB" id="A0A7E4VC07"/>
<feature type="region of interest" description="Disordered" evidence="1">
    <location>
        <begin position="338"/>
        <end position="367"/>
    </location>
</feature>
<dbReference type="WBParaSite" id="Pan_g19042.t1">
    <property type="protein sequence ID" value="Pan_g19042.t1"/>
    <property type="gene ID" value="Pan_g19042"/>
</dbReference>
<feature type="region of interest" description="Disordered" evidence="1">
    <location>
        <begin position="252"/>
        <end position="271"/>
    </location>
</feature>
<proteinExistence type="predicted"/>
<evidence type="ECO:0000313" key="3">
    <source>
        <dbReference type="WBParaSite" id="Pan_g19042.t1"/>
    </source>
</evidence>
<organism evidence="2 3">
    <name type="scientific">Panagrellus redivivus</name>
    <name type="common">Microworm</name>
    <dbReference type="NCBI Taxonomy" id="6233"/>
    <lineage>
        <taxon>Eukaryota</taxon>
        <taxon>Metazoa</taxon>
        <taxon>Ecdysozoa</taxon>
        <taxon>Nematoda</taxon>
        <taxon>Chromadorea</taxon>
        <taxon>Rhabditida</taxon>
        <taxon>Tylenchina</taxon>
        <taxon>Panagrolaimomorpha</taxon>
        <taxon>Panagrolaimoidea</taxon>
        <taxon>Panagrolaimidae</taxon>
        <taxon>Panagrellus</taxon>
    </lineage>
</organism>
<reference evidence="2" key="1">
    <citation type="journal article" date="2013" name="Genetics">
        <title>The draft genome and transcriptome of Panagrellus redivivus are shaped by the harsh demands of a free-living lifestyle.</title>
        <authorList>
            <person name="Srinivasan J."/>
            <person name="Dillman A.R."/>
            <person name="Macchietto M.G."/>
            <person name="Heikkinen L."/>
            <person name="Lakso M."/>
            <person name="Fracchia K.M."/>
            <person name="Antoshechkin I."/>
            <person name="Mortazavi A."/>
            <person name="Wong G."/>
            <person name="Sternberg P.W."/>
        </authorList>
    </citation>
    <scope>NUCLEOTIDE SEQUENCE [LARGE SCALE GENOMIC DNA]</scope>
    <source>
        <strain evidence="2">MT8872</strain>
    </source>
</reference>
<evidence type="ECO:0000256" key="1">
    <source>
        <dbReference type="SAM" id="MobiDB-lite"/>
    </source>
</evidence>
<protein>
    <submittedName>
        <fullName evidence="3">Uncharacterized protein</fullName>
    </submittedName>
</protein>
<feature type="compositionally biased region" description="Low complexity" evidence="1">
    <location>
        <begin position="255"/>
        <end position="266"/>
    </location>
</feature>
<reference evidence="3" key="2">
    <citation type="submission" date="2020-10" db="UniProtKB">
        <authorList>
            <consortium name="WormBaseParasite"/>
        </authorList>
    </citation>
    <scope>IDENTIFICATION</scope>
</reference>
<name>A0A7E4VC07_PANRE</name>
<evidence type="ECO:0000313" key="2">
    <source>
        <dbReference type="Proteomes" id="UP000492821"/>
    </source>
</evidence>
<sequence>MASIGVNGNHGGQTSRTLGNSSPEVPDCPLYVSNGALRGGGNILTRKERSFSFKVALDFLLRSSMSVARGSPWIRKFDAGPDYCITKGDQMVVMMIRASHRDIYRMLAVIIATRHHMEVSVSVICVCAVIGYVSMLPRLGTDGGGGGKKAPKLAAVARKIRGIENGTCKAFLFTVIALDWTSQLFVSKSMTDIDTFIEIWLKDIRKQVPNTRDVDRQPGAPEARAVFTAADNWTTKPQGDKTAINANFAYRMGHSAPSPQPASLPSFDSGSRRRIDHHIGHTWLGPSLSSSSSDLGKWNFYSISSTIGSSAQLETTPTPKLNTVFWCPKQSRLCPGQQASTTVVPSISDEPPPSTSPPEGQTSLLCPRNPQVGPAPKFAHCFMSDTSELTSLAKIVTDVCLFVRLFCFQAFFLRIETACPMNTVSVVLPRARKSL</sequence>
<keyword evidence="2" id="KW-1185">Reference proteome</keyword>
<dbReference type="Proteomes" id="UP000492821">
    <property type="component" value="Unassembled WGS sequence"/>
</dbReference>
<feature type="region of interest" description="Disordered" evidence="1">
    <location>
        <begin position="1"/>
        <end position="24"/>
    </location>
</feature>
<accession>A0A7E4VC07</accession>
<feature type="compositionally biased region" description="Polar residues" evidence="1">
    <location>
        <begin position="12"/>
        <end position="23"/>
    </location>
</feature>